<evidence type="ECO:0000256" key="1">
    <source>
        <dbReference type="SAM" id="MobiDB-lite"/>
    </source>
</evidence>
<organism evidence="2 3">
    <name type="scientific">Solanum tuberosum</name>
    <name type="common">Potato</name>
    <dbReference type="NCBI Taxonomy" id="4113"/>
    <lineage>
        <taxon>Eukaryota</taxon>
        <taxon>Viridiplantae</taxon>
        <taxon>Streptophyta</taxon>
        <taxon>Embryophyta</taxon>
        <taxon>Tracheophyta</taxon>
        <taxon>Spermatophyta</taxon>
        <taxon>Magnoliopsida</taxon>
        <taxon>eudicotyledons</taxon>
        <taxon>Gunneridae</taxon>
        <taxon>Pentapetalae</taxon>
        <taxon>asterids</taxon>
        <taxon>lamiids</taxon>
        <taxon>Solanales</taxon>
        <taxon>Solanaceae</taxon>
        <taxon>Solanoideae</taxon>
        <taxon>Solaneae</taxon>
        <taxon>Solanum</taxon>
    </lineage>
</organism>
<dbReference type="Proteomes" id="UP000826656">
    <property type="component" value="Unassembled WGS sequence"/>
</dbReference>
<reference evidence="2 3" key="1">
    <citation type="journal article" date="2021" name="bioRxiv">
        <title>Chromosome-scale and haplotype-resolved genome assembly of a tetraploid potato cultivar.</title>
        <authorList>
            <person name="Sun H."/>
            <person name="Jiao W.-B."/>
            <person name="Krause K."/>
            <person name="Campoy J.A."/>
            <person name="Goel M."/>
            <person name="Folz-Donahue K."/>
            <person name="Kukat C."/>
            <person name="Huettel B."/>
            <person name="Schneeberger K."/>
        </authorList>
    </citation>
    <scope>NUCLEOTIDE SEQUENCE [LARGE SCALE GENOMIC DNA]</scope>
    <source>
        <strain evidence="2">SolTubOtavaFocal</strain>
        <tissue evidence="2">Leaves</tissue>
    </source>
</reference>
<evidence type="ECO:0000313" key="2">
    <source>
        <dbReference type="EMBL" id="KAH0781673.1"/>
    </source>
</evidence>
<accession>A0ABQ7WLR8</accession>
<feature type="compositionally biased region" description="Basic residues" evidence="1">
    <location>
        <begin position="19"/>
        <end position="29"/>
    </location>
</feature>
<gene>
    <name evidence="2" type="ORF">KY290_001271</name>
</gene>
<comment type="caution">
    <text evidence="2">The sequence shown here is derived from an EMBL/GenBank/DDBJ whole genome shotgun (WGS) entry which is preliminary data.</text>
</comment>
<proteinExistence type="predicted"/>
<evidence type="ECO:0000313" key="3">
    <source>
        <dbReference type="Proteomes" id="UP000826656"/>
    </source>
</evidence>
<keyword evidence="3" id="KW-1185">Reference proteome</keyword>
<sequence length="103" mass="11813">METKRRGGHKMDSSLNKTGRAKSAKRGFSKRYLDPSGSLRIVIKRGDPLLLFQAMNVEIRLRQEEPEEDSIADRTKDKVWTDEKVKSDLHGAACWWRLGVSQL</sequence>
<feature type="compositionally biased region" description="Basic and acidic residues" evidence="1">
    <location>
        <begin position="1"/>
        <end position="12"/>
    </location>
</feature>
<name>A0ABQ7WLR8_SOLTU</name>
<feature type="region of interest" description="Disordered" evidence="1">
    <location>
        <begin position="1"/>
        <end position="31"/>
    </location>
</feature>
<dbReference type="EMBL" id="JAIVGD010000001">
    <property type="protein sequence ID" value="KAH0781673.1"/>
    <property type="molecule type" value="Genomic_DNA"/>
</dbReference>
<protein>
    <submittedName>
        <fullName evidence="2">Uncharacterized protein</fullName>
    </submittedName>
</protein>